<dbReference type="Ensembl" id="ENSCINT00000031976.1">
    <property type="protein sequence ID" value="ENSCINP00000031209.1"/>
    <property type="gene ID" value="ENSCING00000024941.1"/>
</dbReference>
<dbReference type="Gene3D" id="1.10.287.3980">
    <property type="match status" value="1"/>
</dbReference>
<dbReference type="KEGG" id="cin:100185340"/>
<dbReference type="HOGENOM" id="CLU_2183007_0_0_1"/>
<evidence type="ECO:0000313" key="1">
    <source>
        <dbReference type="Ensembl" id="ENSCINP00000031209.1"/>
    </source>
</evidence>
<keyword evidence="2" id="KW-1185">Reference proteome</keyword>
<reference evidence="1" key="3">
    <citation type="submission" date="2025-08" db="UniProtKB">
        <authorList>
            <consortium name="Ensembl"/>
        </authorList>
    </citation>
    <scope>IDENTIFICATION</scope>
</reference>
<dbReference type="InParanoid" id="H2XNH6"/>
<dbReference type="Proteomes" id="UP000008144">
    <property type="component" value="Chromosome 1"/>
</dbReference>
<accession>A0A1W5BJN9</accession>
<organism evidence="1 2">
    <name type="scientific">Ciona intestinalis</name>
    <name type="common">Transparent sea squirt</name>
    <name type="synonym">Ascidia intestinalis</name>
    <dbReference type="NCBI Taxonomy" id="7719"/>
    <lineage>
        <taxon>Eukaryota</taxon>
        <taxon>Metazoa</taxon>
        <taxon>Chordata</taxon>
        <taxon>Tunicata</taxon>
        <taxon>Ascidiacea</taxon>
        <taxon>Phlebobranchia</taxon>
        <taxon>Cionidae</taxon>
        <taxon>Ciona</taxon>
    </lineage>
</organism>
<dbReference type="GO" id="GO:0005762">
    <property type="term" value="C:mitochondrial large ribosomal subunit"/>
    <property type="evidence" value="ECO:0000318"/>
    <property type="project" value="GO_Central"/>
</dbReference>
<accession>H2XNH6</accession>
<sequence length="109" mass="12435">MLGCCGSLLRIVSNVQALSACRSFYVSTLPSATVKNLQPSFSRRCENMLSPSNILFQPERNTTRGMNFQPNTYKRIKKHGRQKMLSSVNGKITMIRRMMKGKPRRTLTH</sequence>
<protein>
    <submittedName>
        <fullName evidence="1">Uncharacterized LOC100185340</fullName>
    </submittedName>
</protein>
<dbReference type="RefSeq" id="XP_018670407.1">
    <property type="nucleotide sequence ID" value="XM_018814862.2"/>
</dbReference>
<dbReference type="GeneID" id="100185340"/>
<evidence type="ECO:0000313" key="2">
    <source>
        <dbReference type="Proteomes" id="UP000008144"/>
    </source>
</evidence>
<dbReference type="AlphaFoldDB" id="H2XNH6"/>
<name>H2XNH6_CIOIN</name>
<reference evidence="1" key="2">
    <citation type="journal article" date="2008" name="Genome Biol.">
        <title>Improved genome assembly and evidence-based global gene model set for the chordate Ciona intestinalis: new insight into intron and operon populations.</title>
        <authorList>
            <person name="Satou Y."/>
            <person name="Mineta K."/>
            <person name="Ogasawara M."/>
            <person name="Sasakura Y."/>
            <person name="Shoguchi E."/>
            <person name="Ueno K."/>
            <person name="Yamada L."/>
            <person name="Matsumoto J."/>
            <person name="Wasserscheid J."/>
            <person name="Dewar K."/>
            <person name="Wiley G.B."/>
            <person name="Macmil S.L."/>
            <person name="Roe B.A."/>
            <person name="Zeller R.W."/>
            <person name="Hastings K.E."/>
            <person name="Lemaire P."/>
            <person name="Lindquist E."/>
            <person name="Endo T."/>
            <person name="Hotta K."/>
            <person name="Inaba K."/>
        </authorList>
    </citation>
    <scope>NUCLEOTIDE SEQUENCE [LARGE SCALE GENOMIC DNA]</scope>
    <source>
        <strain evidence="1">wild type</strain>
    </source>
</reference>
<reference evidence="1" key="4">
    <citation type="submission" date="2025-09" db="UniProtKB">
        <authorList>
            <consortium name="Ensembl"/>
        </authorList>
    </citation>
    <scope>IDENTIFICATION</scope>
</reference>
<reference evidence="2" key="1">
    <citation type="journal article" date="2002" name="Science">
        <title>The draft genome of Ciona intestinalis: insights into chordate and vertebrate origins.</title>
        <authorList>
            <person name="Dehal P."/>
            <person name="Satou Y."/>
            <person name="Campbell R.K."/>
            <person name="Chapman J."/>
            <person name="Degnan B."/>
            <person name="De Tomaso A."/>
            <person name="Davidson B."/>
            <person name="Di Gregorio A."/>
            <person name="Gelpke M."/>
            <person name="Goodstein D.M."/>
            <person name="Harafuji N."/>
            <person name="Hastings K.E."/>
            <person name="Ho I."/>
            <person name="Hotta K."/>
            <person name="Huang W."/>
            <person name="Kawashima T."/>
            <person name="Lemaire P."/>
            <person name="Martinez D."/>
            <person name="Meinertzhagen I.A."/>
            <person name="Necula S."/>
            <person name="Nonaka M."/>
            <person name="Putnam N."/>
            <person name="Rash S."/>
            <person name="Saiga H."/>
            <person name="Satake M."/>
            <person name="Terry A."/>
            <person name="Yamada L."/>
            <person name="Wang H.G."/>
            <person name="Awazu S."/>
            <person name="Azumi K."/>
            <person name="Boore J."/>
            <person name="Branno M."/>
            <person name="Chin-Bow S."/>
            <person name="DeSantis R."/>
            <person name="Doyle S."/>
            <person name="Francino P."/>
            <person name="Keys D.N."/>
            <person name="Haga S."/>
            <person name="Hayashi H."/>
            <person name="Hino K."/>
            <person name="Imai K.S."/>
            <person name="Inaba K."/>
            <person name="Kano S."/>
            <person name="Kobayashi K."/>
            <person name="Kobayashi M."/>
            <person name="Lee B.I."/>
            <person name="Makabe K.W."/>
            <person name="Manohar C."/>
            <person name="Matassi G."/>
            <person name="Medina M."/>
            <person name="Mochizuki Y."/>
            <person name="Mount S."/>
            <person name="Morishita T."/>
            <person name="Miura S."/>
            <person name="Nakayama A."/>
            <person name="Nishizaka S."/>
            <person name="Nomoto H."/>
            <person name="Ohta F."/>
            <person name="Oishi K."/>
            <person name="Rigoutsos I."/>
            <person name="Sano M."/>
            <person name="Sasaki A."/>
            <person name="Sasakura Y."/>
            <person name="Shoguchi E."/>
            <person name="Shin-i T."/>
            <person name="Spagnuolo A."/>
            <person name="Stainier D."/>
            <person name="Suzuki M.M."/>
            <person name="Tassy O."/>
            <person name="Takatori N."/>
            <person name="Tokuoka M."/>
            <person name="Yagi K."/>
            <person name="Yoshizaki F."/>
            <person name="Wada S."/>
            <person name="Zhang C."/>
            <person name="Hyatt P.D."/>
            <person name="Larimer F."/>
            <person name="Detter C."/>
            <person name="Doggett N."/>
            <person name="Glavina T."/>
            <person name="Hawkins T."/>
            <person name="Richardson P."/>
            <person name="Lucas S."/>
            <person name="Kohara Y."/>
            <person name="Levine M."/>
            <person name="Satoh N."/>
            <person name="Rokhsar D.S."/>
        </authorList>
    </citation>
    <scope>NUCLEOTIDE SEQUENCE [LARGE SCALE GENOMIC DNA]</scope>
</reference>
<gene>
    <name evidence="1" type="primary">LOC100185340</name>
</gene>
<dbReference type="EMBL" id="EAAA01000278">
    <property type="status" value="NOT_ANNOTATED_CDS"/>
    <property type="molecule type" value="Genomic_DNA"/>
</dbReference>
<proteinExistence type="predicted"/>